<gene>
    <name evidence="3" type="ORF">KG103_18035</name>
</gene>
<evidence type="ECO:0000256" key="1">
    <source>
        <dbReference type="SAM" id="MobiDB-lite"/>
    </source>
</evidence>
<keyword evidence="4" id="KW-1185">Reference proteome</keyword>
<dbReference type="PANTHER" id="PTHR45036">
    <property type="entry name" value="METHYLTRANSFERASE LIKE 7B"/>
    <property type="match status" value="1"/>
</dbReference>
<dbReference type="PANTHER" id="PTHR45036:SF1">
    <property type="entry name" value="METHYLTRANSFERASE LIKE 7A"/>
    <property type="match status" value="1"/>
</dbReference>
<evidence type="ECO:0000313" key="3">
    <source>
        <dbReference type="EMBL" id="QVI62278.1"/>
    </source>
</evidence>
<dbReference type="EMBL" id="CP074405">
    <property type="protein sequence ID" value="QVI62278.1"/>
    <property type="molecule type" value="Genomic_DNA"/>
</dbReference>
<feature type="domain" description="Methyltransferase type 11" evidence="2">
    <location>
        <begin position="41"/>
        <end position="135"/>
    </location>
</feature>
<dbReference type="Gene3D" id="3.40.50.150">
    <property type="entry name" value="Vaccinia Virus protein VP39"/>
    <property type="match status" value="1"/>
</dbReference>
<organism evidence="3 4">
    <name type="scientific">Cellulomonas wangleii</name>
    <dbReference type="NCBI Taxonomy" id="2816956"/>
    <lineage>
        <taxon>Bacteria</taxon>
        <taxon>Bacillati</taxon>
        <taxon>Actinomycetota</taxon>
        <taxon>Actinomycetes</taxon>
        <taxon>Micrococcales</taxon>
        <taxon>Cellulomonadaceae</taxon>
        <taxon>Cellulomonas</taxon>
    </lineage>
</organism>
<reference evidence="3 4" key="1">
    <citation type="submission" date="2021-05" db="EMBL/GenBank/DDBJ databases">
        <title>Novel species in genus Cellulomonas.</title>
        <authorList>
            <person name="Zhang G."/>
        </authorList>
    </citation>
    <scope>NUCLEOTIDE SEQUENCE [LARGE SCALE GENOMIC DNA]</scope>
    <source>
        <strain evidence="4">zg-ZUI222</strain>
    </source>
</reference>
<evidence type="ECO:0000259" key="2">
    <source>
        <dbReference type="Pfam" id="PF08241"/>
    </source>
</evidence>
<evidence type="ECO:0000313" key="4">
    <source>
        <dbReference type="Proteomes" id="UP000677804"/>
    </source>
</evidence>
<dbReference type="InterPro" id="IPR029063">
    <property type="entry name" value="SAM-dependent_MTases_sf"/>
</dbReference>
<dbReference type="Pfam" id="PF08241">
    <property type="entry name" value="Methyltransf_11"/>
    <property type="match status" value="1"/>
</dbReference>
<keyword evidence="3" id="KW-0808">Transferase</keyword>
<sequence length="223" mass="23714">MTACRHPVFARVYARASPTLDAQGVAAHRRRILAGLHGQVVEVGAGDGASFPHYPDTVTSVVAVEPEPYLRGRAERRVTDASVPVRVLDAVAELLPFADASADVVVASLVLCSVGDPPAALREAFRVLRPGGELRFYEHVAAQTPTLRRVQRVVDATLWPLFSGGCHTGRDTVAAITAAGFVIHDLERFMFPPGRTQPASPHVLGRATRPAVPAPVGSGHRGD</sequence>
<dbReference type="RefSeq" id="WP_207339945.1">
    <property type="nucleotide sequence ID" value="NZ_CP074405.1"/>
</dbReference>
<keyword evidence="3" id="KW-0489">Methyltransferase</keyword>
<dbReference type="CDD" id="cd02440">
    <property type="entry name" value="AdoMet_MTases"/>
    <property type="match status" value="1"/>
</dbReference>
<accession>A0ABX8D498</accession>
<dbReference type="SUPFAM" id="SSF53335">
    <property type="entry name" value="S-adenosyl-L-methionine-dependent methyltransferases"/>
    <property type="match status" value="1"/>
</dbReference>
<dbReference type="InterPro" id="IPR052356">
    <property type="entry name" value="Thiol_S-MT"/>
</dbReference>
<dbReference type="GO" id="GO:0008168">
    <property type="term" value="F:methyltransferase activity"/>
    <property type="evidence" value="ECO:0007669"/>
    <property type="project" value="UniProtKB-KW"/>
</dbReference>
<dbReference type="Proteomes" id="UP000677804">
    <property type="component" value="Chromosome"/>
</dbReference>
<protein>
    <submittedName>
        <fullName evidence="3">Methyltransferase domain-containing protein</fullName>
    </submittedName>
</protein>
<feature type="region of interest" description="Disordered" evidence="1">
    <location>
        <begin position="197"/>
        <end position="223"/>
    </location>
</feature>
<dbReference type="InterPro" id="IPR013216">
    <property type="entry name" value="Methyltransf_11"/>
</dbReference>
<dbReference type="GO" id="GO:0032259">
    <property type="term" value="P:methylation"/>
    <property type="evidence" value="ECO:0007669"/>
    <property type="project" value="UniProtKB-KW"/>
</dbReference>
<name>A0ABX8D498_9CELL</name>
<proteinExistence type="predicted"/>